<dbReference type="PROSITE" id="PS50125">
    <property type="entry name" value="GUANYLATE_CYCLASE_2"/>
    <property type="match status" value="1"/>
</dbReference>
<dbReference type="CDD" id="cd07302">
    <property type="entry name" value="CHD"/>
    <property type="match status" value="1"/>
</dbReference>
<dbReference type="PANTHER" id="PTHR43081:SF1">
    <property type="entry name" value="ADENYLATE CYCLASE, TERMINAL-DIFFERENTIATION SPECIFIC"/>
    <property type="match status" value="1"/>
</dbReference>
<feature type="domain" description="Guanylate cyclase" evidence="1">
    <location>
        <begin position="10"/>
        <end position="117"/>
    </location>
</feature>
<dbReference type="InterPro" id="IPR001054">
    <property type="entry name" value="A/G_cyclase"/>
</dbReference>
<reference evidence="2" key="1">
    <citation type="submission" date="2018-05" db="EMBL/GenBank/DDBJ databases">
        <authorList>
            <person name="Lanie J.A."/>
            <person name="Ng W.-L."/>
            <person name="Kazmierczak K.M."/>
            <person name="Andrzejewski T.M."/>
            <person name="Davidsen T.M."/>
            <person name="Wayne K.J."/>
            <person name="Tettelin H."/>
            <person name="Glass J.I."/>
            <person name="Rusch D."/>
            <person name="Podicherti R."/>
            <person name="Tsui H.-C.T."/>
            <person name="Winkler M.E."/>
        </authorList>
    </citation>
    <scope>NUCLEOTIDE SEQUENCE</scope>
</reference>
<accession>A0A383DN42</accession>
<evidence type="ECO:0000259" key="1">
    <source>
        <dbReference type="PROSITE" id="PS50125"/>
    </source>
</evidence>
<dbReference type="Pfam" id="PF00211">
    <property type="entry name" value="Guanylate_cyc"/>
    <property type="match status" value="1"/>
</dbReference>
<feature type="non-terminal residue" evidence="2">
    <location>
        <position position="181"/>
    </location>
</feature>
<proteinExistence type="predicted"/>
<protein>
    <recommendedName>
        <fullName evidence="1">Guanylate cyclase domain-containing protein</fullName>
    </recommendedName>
</protein>
<dbReference type="SUPFAM" id="SSF55073">
    <property type="entry name" value="Nucleotide cyclase"/>
    <property type="match status" value="1"/>
</dbReference>
<evidence type="ECO:0000313" key="2">
    <source>
        <dbReference type="EMBL" id="SVE45278.1"/>
    </source>
</evidence>
<dbReference type="InterPro" id="IPR029787">
    <property type="entry name" value="Nucleotide_cyclase"/>
</dbReference>
<dbReference type="EMBL" id="UINC01218309">
    <property type="protein sequence ID" value="SVE45278.1"/>
    <property type="molecule type" value="Genomic_DNA"/>
</dbReference>
<sequence length="181" mass="19847">MAQEDRKLAVIVFTDIADFTERMAANEDAAFSLIETQRELLQPIVEKYKGAWIKEMGDGLLLMFDSPRTCVDCCIELQHAAKPIDGLNIRISVHLGEVIQASEDIYGDEVNVASRIEKYSPVGGIAISENVQATVSRSAEYETTFIGAPVLKGVGRDIRIYAFTSHDLPGPAATNLENTTL</sequence>
<dbReference type="PANTHER" id="PTHR43081">
    <property type="entry name" value="ADENYLATE CYCLASE, TERMINAL-DIFFERENTIATION SPECIFIC-RELATED"/>
    <property type="match status" value="1"/>
</dbReference>
<dbReference type="GO" id="GO:0035556">
    <property type="term" value="P:intracellular signal transduction"/>
    <property type="evidence" value="ECO:0007669"/>
    <property type="project" value="InterPro"/>
</dbReference>
<organism evidence="2">
    <name type="scientific">marine metagenome</name>
    <dbReference type="NCBI Taxonomy" id="408172"/>
    <lineage>
        <taxon>unclassified sequences</taxon>
        <taxon>metagenomes</taxon>
        <taxon>ecological metagenomes</taxon>
    </lineage>
</organism>
<dbReference type="GO" id="GO:0009190">
    <property type="term" value="P:cyclic nucleotide biosynthetic process"/>
    <property type="evidence" value="ECO:0007669"/>
    <property type="project" value="InterPro"/>
</dbReference>
<name>A0A383DN42_9ZZZZ</name>
<dbReference type="InterPro" id="IPR050697">
    <property type="entry name" value="Adenylyl/Guanylyl_Cyclase_3/4"/>
</dbReference>
<gene>
    <name evidence="2" type="ORF">METZ01_LOCUS498132</name>
</gene>
<dbReference type="Gene3D" id="3.30.70.1230">
    <property type="entry name" value="Nucleotide cyclase"/>
    <property type="match status" value="1"/>
</dbReference>
<dbReference type="AlphaFoldDB" id="A0A383DN42"/>